<dbReference type="AlphaFoldDB" id="A0A8B5UMI8"/>
<name>A0A8B5UMI8_ACIBA</name>
<dbReference type="EMBL" id="VHGY01000008">
    <property type="protein sequence ID" value="TPU68147.1"/>
    <property type="molecule type" value="Genomic_DNA"/>
</dbReference>
<accession>A0A8B5UMI8</accession>
<dbReference type="RefSeq" id="WP_000166834.1">
    <property type="nucleotide sequence ID" value="NZ_CAXYPT010000003.1"/>
</dbReference>
<evidence type="ECO:0000313" key="1">
    <source>
        <dbReference type="EMBL" id="TPU68147.1"/>
    </source>
</evidence>
<dbReference type="NCBIfam" id="NF041437">
    <property type="entry name" value="TfpZ"/>
    <property type="match status" value="1"/>
</dbReference>
<sequence>MTKRLKFFLSHISISILLALIIIAWVFLIWYPQPLAQAVGVTHIFLMMVAIDVVLGPILGFVVYKAGKKTLKFDLAVIILIQITALGYGLYSIAQGRPAWLVYNVDRFELVRNNEIIDTKTPDVQVKFREPSWFKPKFAAIELAKNNEERSKNIFEEVVGGISLAQRPERYVALAQAKSQIQKRAQNLIELEKYNSKQQLKLVLEEYPSADAWVPLKANAIDMVVLINRSSAQVIKIVNLRPWK</sequence>
<gene>
    <name evidence="1" type="ORF">FJU42_02915</name>
</gene>
<dbReference type="InterPro" id="IPR047814">
    <property type="entry name" value="TfpX/TfpZ-like"/>
</dbReference>
<protein>
    <submittedName>
        <fullName evidence="1">Type IV pilin accessory protein</fullName>
    </submittedName>
</protein>
<reference evidence="1 2" key="1">
    <citation type="submission" date="2019-06" db="EMBL/GenBank/DDBJ databases">
        <title>A Diverse Panel of Clinical Acinetobacter baumannii for Research Use.</title>
        <authorList>
            <person name="Mcgann P."/>
            <person name="Snesrud E."/>
            <person name="Galac M.R."/>
        </authorList>
    </citation>
    <scope>NUCLEOTIDE SEQUENCE [LARGE SCALE GENOMIC DNA]</scope>
    <source>
        <strain evidence="1 2">MRSN14237</strain>
    </source>
</reference>
<proteinExistence type="predicted"/>
<organism evidence="1 2">
    <name type="scientific">Acinetobacter baumannii</name>
    <dbReference type="NCBI Taxonomy" id="470"/>
    <lineage>
        <taxon>Bacteria</taxon>
        <taxon>Pseudomonadati</taxon>
        <taxon>Pseudomonadota</taxon>
        <taxon>Gammaproteobacteria</taxon>
        <taxon>Moraxellales</taxon>
        <taxon>Moraxellaceae</taxon>
        <taxon>Acinetobacter</taxon>
        <taxon>Acinetobacter calcoaceticus/baumannii complex</taxon>
    </lineage>
</organism>
<dbReference type="Proteomes" id="UP000315888">
    <property type="component" value="Unassembled WGS sequence"/>
</dbReference>
<comment type="caution">
    <text evidence="1">The sequence shown here is derived from an EMBL/GenBank/DDBJ whole genome shotgun (WGS) entry which is preliminary data.</text>
</comment>
<evidence type="ECO:0000313" key="2">
    <source>
        <dbReference type="Proteomes" id="UP000315888"/>
    </source>
</evidence>